<dbReference type="InterPro" id="IPR025413">
    <property type="entry name" value="YpzG-like"/>
</dbReference>
<gene>
    <name evidence="2" type="ORF">KD144_24565</name>
</gene>
<reference evidence="2" key="1">
    <citation type="submission" date="2021-04" db="EMBL/GenBank/DDBJ databases">
        <title>Genomic analysis of electroactive and textile dye degrading Bacillus circulans strain: DC10 isolated from constructed wetland-microbial fuel cells treating textile dye wastewaters.</title>
        <authorList>
            <person name="Patel D.U."/>
            <person name="Desai C.R."/>
        </authorList>
    </citation>
    <scope>NUCLEOTIDE SEQUENCE</scope>
    <source>
        <strain evidence="2">DC10</strain>
    </source>
</reference>
<dbReference type="EMBL" id="JAGTPX010000061">
    <property type="protein sequence ID" value="MBR8672710.1"/>
    <property type="molecule type" value="Genomic_DNA"/>
</dbReference>
<organism evidence="2">
    <name type="scientific">Niallia circulans</name>
    <name type="common">Bacillus circulans</name>
    <dbReference type="NCBI Taxonomy" id="1397"/>
    <lineage>
        <taxon>Bacteria</taxon>
        <taxon>Bacillati</taxon>
        <taxon>Bacillota</taxon>
        <taxon>Bacilli</taxon>
        <taxon>Bacillales</taxon>
        <taxon>Bacillaceae</taxon>
        <taxon>Niallia</taxon>
    </lineage>
</organism>
<dbReference type="Pfam" id="PF14139">
    <property type="entry name" value="YpzG"/>
    <property type="match status" value="1"/>
</dbReference>
<evidence type="ECO:0000256" key="1">
    <source>
        <dbReference type="SAM" id="MobiDB-lite"/>
    </source>
</evidence>
<dbReference type="RefSeq" id="WP_016205253.1">
    <property type="nucleotide sequence ID" value="NZ_JAGTPX020000007.1"/>
</dbReference>
<comment type="caution">
    <text evidence="2">The sequence shown here is derived from an EMBL/GenBank/DDBJ whole genome shotgun (WGS) entry which is preliminary data.</text>
</comment>
<dbReference type="AlphaFoldDB" id="A0A941GN27"/>
<feature type="compositionally biased region" description="Polar residues" evidence="1">
    <location>
        <begin position="25"/>
        <end position="38"/>
    </location>
</feature>
<accession>A0A941GN27</accession>
<feature type="region of interest" description="Disordered" evidence="1">
    <location>
        <begin position="1"/>
        <end position="51"/>
    </location>
</feature>
<protein>
    <submittedName>
        <fullName evidence="2">YpzG family protein</fullName>
    </submittedName>
</protein>
<evidence type="ECO:0000313" key="2">
    <source>
        <dbReference type="EMBL" id="MBR8672710.1"/>
    </source>
</evidence>
<proteinExistence type="predicted"/>
<sequence length="51" mass="6134">MSYKDHLDPHSQMFHHQWTRRKRASSQVNGHTKVSQHNIIARSNAKAHRWM</sequence>
<name>A0A941GN27_NIACI</name>